<sequence length="116" mass="12729">MPNLSEILIDLSMLLTGDIPSRFVGVSSISCFHPYCIIFVDIVAKVHLEDYIPHTIRDLFLNLLVIPSSIDNILAISVLVVSSDIGVEIFQGTSSCPIILPKVDVSFIDPPQKSTF</sequence>
<dbReference type="Proteomes" id="UP000823775">
    <property type="component" value="Unassembled WGS sequence"/>
</dbReference>
<evidence type="ECO:0000313" key="1">
    <source>
        <dbReference type="EMBL" id="MCE0481342.1"/>
    </source>
</evidence>
<comment type="caution">
    <text evidence="1">The sequence shown here is derived from an EMBL/GenBank/DDBJ whole genome shotgun (WGS) entry which is preliminary data.</text>
</comment>
<reference evidence="1 2" key="1">
    <citation type="journal article" date="2021" name="BMC Genomics">
        <title>Datura genome reveals duplications of psychoactive alkaloid biosynthetic genes and high mutation rate following tissue culture.</title>
        <authorList>
            <person name="Rajewski A."/>
            <person name="Carter-House D."/>
            <person name="Stajich J."/>
            <person name="Litt A."/>
        </authorList>
    </citation>
    <scope>NUCLEOTIDE SEQUENCE [LARGE SCALE GENOMIC DNA]</scope>
    <source>
        <strain evidence="1">AR-01</strain>
    </source>
</reference>
<name>A0ABS8VPQ7_DATST</name>
<accession>A0ABS8VPQ7</accession>
<dbReference type="EMBL" id="JACEIK010005375">
    <property type="protein sequence ID" value="MCE0481342.1"/>
    <property type="molecule type" value="Genomic_DNA"/>
</dbReference>
<evidence type="ECO:0000313" key="2">
    <source>
        <dbReference type="Proteomes" id="UP000823775"/>
    </source>
</evidence>
<proteinExistence type="predicted"/>
<organism evidence="1 2">
    <name type="scientific">Datura stramonium</name>
    <name type="common">Jimsonweed</name>
    <name type="synonym">Common thornapple</name>
    <dbReference type="NCBI Taxonomy" id="4076"/>
    <lineage>
        <taxon>Eukaryota</taxon>
        <taxon>Viridiplantae</taxon>
        <taxon>Streptophyta</taxon>
        <taxon>Embryophyta</taxon>
        <taxon>Tracheophyta</taxon>
        <taxon>Spermatophyta</taxon>
        <taxon>Magnoliopsida</taxon>
        <taxon>eudicotyledons</taxon>
        <taxon>Gunneridae</taxon>
        <taxon>Pentapetalae</taxon>
        <taxon>asterids</taxon>
        <taxon>lamiids</taxon>
        <taxon>Solanales</taxon>
        <taxon>Solanaceae</taxon>
        <taxon>Solanoideae</taxon>
        <taxon>Datureae</taxon>
        <taxon>Datura</taxon>
    </lineage>
</organism>
<gene>
    <name evidence="1" type="ORF">HAX54_039024</name>
</gene>
<protein>
    <submittedName>
        <fullName evidence="1">Uncharacterized protein</fullName>
    </submittedName>
</protein>
<keyword evidence="2" id="KW-1185">Reference proteome</keyword>